<keyword evidence="1" id="KW-0472">Membrane</keyword>
<gene>
    <name evidence="2" type="ORF">WDJ61_05350</name>
</gene>
<accession>A0ABZ2N9T1</accession>
<evidence type="ECO:0000313" key="3">
    <source>
        <dbReference type="Proteomes" id="UP001387364"/>
    </source>
</evidence>
<keyword evidence="1" id="KW-1133">Transmembrane helix</keyword>
<proteinExistence type="predicted"/>
<evidence type="ECO:0000313" key="2">
    <source>
        <dbReference type="EMBL" id="WXB94055.1"/>
    </source>
</evidence>
<protein>
    <submittedName>
        <fullName evidence="2">Uncharacterized protein</fullName>
    </submittedName>
</protein>
<feature type="transmembrane region" description="Helical" evidence="1">
    <location>
        <begin position="6"/>
        <end position="22"/>
    </location>
</feature>
<reference evidence="2 3" key="1">
    <citation type="submission" date="2024-02" db="EMBL/GenBank/DDBJ databases">
        <title>Seven novel Bacillus-like species.</title>
        <authorList>
            <person name="Liu G."/>
        </authorList>
    </citation>
    <scope>NUCLEOTIDE SEQUENCE [LARGE SCALE GENOMIC DNA]</scope>
    <source>
        <strain evidence="2 3">FJAT-52991</strain>
    </source>
</reference>
<organism evidence="2 3">
    <name type="scientific">Bacillus kandeliae</name>
    <dbReference type="NCBI Taxonomy" id="3129297"/>
    <lineage>
        <taxon>Bacteria</taxon>
        <taxon>Bacillati</taxon>
        <taxon>Bacillota</taxon>
        <taxon>Bacilli</taxon>
        <taxon>Bacillales</taxon>
        <taxon>Bacillaceae</taxon>
        <taxon>Bacillus</taxon>
    </lineage>
</organism>
<keyword evidence="3" id="KW-1185">Reference proteome</keyword>
<keyword evidence="1" id="KW-0812">Transmembrane</keyword>
<dbReference type="EMBL" id="CP147404">
    <property type="protein sequence ID" value="WXB94055.1"/>
    <property type="molecule type" value="Genomic_DNA"/>
</dbReference>
<dbReference type="RefSeq" id="WP_338753646.1">
    <property type="nucleotide sequence ID" value="NZ_CP147404.1"/>
</dbReference>
<sequence length="149" mass="17274">MPEWMILLLAMPVVGVIVYTSLDRLMGRLDSKVEMKTVVAELNQVKECGHCGRLSRNYQRELARYDFLLKGKSLEQTGIAPAVEPCPHCKQEATFHSIPNILPFHKHHLDCLPLEVTEYAEHQRQIEECERLLYASKVNESFNRRLVER</sequence>
<name>A0ABZ2N9T1_9BACI</name>
<dbReference type="Proteomes" id="UP001387364">
    <property type="component" value="Chromosome"/>
</dbReference>
<evidence type="ECO:0000256" key="1">
    <source>
        <dbReference type="SAM" id="Phobius"/>
    </source>
</evidence>